<evidence type="ECO:0000259" key="6">
    <source>
        <dbReference type="Pfam" id="PF23262"/>
    </source>
</evidence>
<name>A0A4Y7J922_PAPSO</name>
<dbReference type="PANTHER" id="PTHR21576">
    <property type="entry name" value="UNCHARACTERIZED NODULIN-LIKE PROTEIN"/>
    <property type="match status" value="1"/>
</dbReference>
<sequence length="236" mass="26162">MGTSYSTIDNMCQIAESLGYSDHAVSTFISLISIWSYFGRVCAGFISESLLTKWKIPRSLVMTFFILFSCVGFLLIAFPFPGALYIASVIIGFCFGAQSIFNPTIISELFGLKHYPTLSNCGVLAIPLATYVFNVRVAGVIYDNEALKQIKIIKGLGRDSAKELKCIGKQCYRLSFIIRAGAAITGTLTSLILVTRTRKFYQGDLYNKYRKEVIANTDETTIVLSTDDNTNTKPDR</sequence>
<dbReference type="Gramene" id="RZC57643">
    <property type="protein sequence ID" value="RZC57643"/>
    <property type="gene ID" value="C5167_004945"/>
</dbReference>
<dbReference type="STRING" id="3469.A0A4Y7J922"/>
<keyword evidence="2 5" id="KW-0812">Transmembrane</keyword>
<comment type="subcellular location">
    <subcellularLocation>
        <location evidence="1">Membrane</location>
        <topology evidence="1">Multi-pass membrane protein</topology>
    </subcellularLocation>
</comment>
<dbReference type="InterPro" id="IPR056555">
    <property type="entry name" value="NFD4_C"/>
</dbReference>
<evidence type="ECO:0000256" key="2">
    <source>
        <dbReference type="ARBA" id="ARBA00022692"/>
    </source>
</evidence>
<dbReference type="InterPro" id="IPR036259">
    <property type="entry name" value="MFS_trans_sf"/>
</dbReference>
<feature type="transmembrane region" description="Helical" evidence="5">
    <location>
        <begin position="84"/>
        <end position="105"/>
    </location>
</feature>
<dbReference type="EMBL" id="CM010718">
    <property type="protein sequence ID" value="RZC57643.1"/>
    <property type="molecule type" value="Genomic_DNA"/>
</dbReference>
<evidence type="ECO:0000313" key="7">
    <source>
        <dbReference type="EMBL" id="RZC57643.1"/>
    </source>
</evidence>
<dbReference type="OMA" id="PETIHTC"/>
<feature type="domain" description="NFD4 C-terminal" evidence="6">
    <location>
        <begin position="8"/>
        <end position="201"/>
    </location>
</feature>
<accession>A0A4Y7J922</accession>
<feature type="transmembrane region" description="Helical" evidence="5">
    <location>
        <begin position="28"/>
        <end position="47"/>
    </location>
</feature>
<dbReference type="SUPFAM" id="SSF103473">
    <property type="entry name" value="MFS general substrate transporter"/>
    <property type="match status" value="1"/>
</dbReference>
<evidence type="ECO:0000256" key="5">
    <source>
        <dbReference type="SAM" id="Phobius"/>
    </source>
</evidence>
<dbReference type="PANTHER" id="PTHR21576:SF29">
    <property type="entry name" value="NODULIN-LIKE DOMAIN-CONTAINING PROTEIN"/>
    <property type="match status" value="1"/>
</dbReference>
<dbReference type="GO" id="GO:0016020">
    <property type="term" value="C:membrane"/>
    <property type="evidence" value="ECO:0007669"/>
    <property type="project" value="UniProtKB-SubCell"/>
</dbReference>
<protein>
    <recommendedName>
        <fullName evidence="6">NFD4 C-terminal domain-containing protein</fullName>
    </recommendedName>
</protein>
<reference evidence="7 8" key="1">
    <citation type="journal article" date="2018" name="Science">
        <title>The opium poppy genome and morphinan production.</title>
        <authorList>
            <person name="Guo L."/>
            <person name="Winzer T."/>
            <person name="Yang X."/>
            <person name="Li Y."/>
            <person name="Ning Z."/>
            <person name="He Z."/>
            <person name="Teodor R."/>
            <person name="Lu Y."/>
            <person name="Bowser T.A."/>
            <person name="Graham I.A."/>
            <person name="Ye K."/>
        </authorList>
    </citation>
    <scope>NUCLEOTIDE SEQUENCE [LARGE SCALE GENOMIC DNA]</scope>
    <source>
        <strain evidence="8">cv. HN1</strain>
        <tissue evidence="7">Leaves</tissue>
    </source>
</reference>
<feature type="transmembrane region" description="Helical" evidence="5">
    <location>
        <begin position="59"/>
        <end position="78"/>
    </location>
</feature>
<evidence type="ECO:0000256" key="4">
    <source>
        <dbReference type="ARBA" id="ARBA00023136"/>
    </source>
</evidence>
<dbReference type="Pfam" id="PF23262">
    <property type="entry name" value="NFD4_C"/>
    <property type="match status" value="1"/>
</dbReference>
<keyword evidence="8" id="KW-1185">Reference proteome</keyword>
<evidence type="ECO:0000313" key="8">
    <source>
        <dbReference type="Proteomes" id="UP000316621"/>
    </source>
</evidence>
<proteinExistence type="predicted"/>
<dbReference type="Proteomes" id="UP000316621">
    <property type="component" value="Chromosome 4"/>
</dbReference>
<organism evidence="7 8">
    <name type="scientific">Papaver somniferum</name>
    <name type="common">Opium poppy</name>
    <dbReference type="NCBI Taxonomy" id="3469"/>
    <lineage>
        <taxon>Eukaryota</taxon>
        <taxon>Viridiplantae</taxon>
        <taxon>Streptophyta</taxon>
        <taxon>Embryophyta</taxon>
        <taxon>Tracheophyta</taxon>
        <taxon>Spermatophyta</taxon>
        <taxon>Magnoliopsida</taxon>
        <taxon>Ranunculales</taxon>
        <taxon>Papaveraceae</taxon>
        <taxon>Papaveroideae</taxon>
        <taxon>Papaver</taxon>
    </lineage>
</organism>
<dbReference type="Gene3D" id="1.20.1250.20">
    <property type="entry name" value="MFS general substrate transporter like domains"/>
    <property type="match status" value="1"/>
</dbReference>
<keyword evidence="3 5" id="KW-1133">Transmembrane helix</keyword>
<evidence type="ECO:0000256" key="1">
    <source>
        <dbReference type="ARBA" id="ARBA00004141"/>
    </source>
</evidence>
<keyword evidence="4 5" id="KW-0472">Membrane</keyword>
<evidence type="ECO:0000256" key="3">
    <source>
        <dbReference type="ARBA" id="ARBA00022989"/>
    </source>
</evidence>
<gene>
    <name evidence="7" type="ORF">C5167_004945</name>
</gene>
<dbReference type="AlphaFoldDB" id="A0A4Y7J922"/>